<evidence type="ECO:0000256" key="1">
    <source>
        <dbReference type="ARBA" id="ARBA00002092"/>
    </source>
</evidence>
<dbReference type="OrthoDB" id="3995855at2759"/>
<comment type="function">
    <text evidence="1">Involved in mitochondrial migration along actin filaments.</text>
</comment>
<keyword evidence="6" id="KW-0963">Cytoplasm</keyword>
<feature type="compositionally biased region" description="Polar residues" evidence="7">
    <location>
        <begin position="437"/>
        <end position="452"/>
    </location>
</feature>
<name>A0A6C1DTL3_SACPS</name>
<sequence>MPSEVTPKVPERPSRRKTSELFPLSGSESGDIKANSEPPTPAGTPNVPTRRPILKAKTMTSFESGMDQESLPKVPLQRPVRRSTTEELNNVMNNTSKELEEIESLISKHNIHSVSRKKSPTSVQEGKAAAIHQNGQRSASDNKTSTNPSPLEKNEHKGDEGNESAISPSNSVNKSNNEVTEHSDSEDLTEKQKVHAALDNEAGDRSHFEEKLIPGDMKVQVDVSKDVEEGSLNALPPSGITESDDKAEKFTKHPESSLEELQKHQEQQEEKIFQNPTDEESTTSLNEKQEGKDNMEVNSQPQGPSDTETVIAATSSNVPSQIASEEENDVPVIPRSRPKKDFEAHVQKEELPNTQEKRVSEECDSTLISTEEESKIPKIPSERPKRRAPPPVPKKPSSRIAAFQEMLQKQQQQDLHNNGNSSATTASADIAKKHTDSSITSDTTKADFTSKLNGLFALPGMVNPGQLPPSLEKKLSSPDTESKLGTQDQSQEKTGPLGGTRRGRGPRGRKLPSKVASVEKIEEDDNTNKIEIFNNWNVSSSFSKEKILMDTTPGEQAERALDGKSKSIPEEQREQSPNKMEAALCPFELDEKEKLPANAESDPLSQLPQTNAVGNRKAISEESLSPSEAIANRDQNDTTEIQEQQMEDQMEVDMERELSGGYEDVDSALHSEEASFHSL</sequence>
<evidence type="ECO:0000256" key="5">
    <source>
        <dbReference type="ARBA" id="ARBA00021016"/>
    </source>
</evidence>
<organism evidence="8 9">
    <name type="scientific">Saccharomyces pastorianus</name>
    <name type="common">Lager yeast</name>
    <name type="synonym">Saccharomyces cerevisiae x Saccharomyces eubayanus</name>
    <dbReference type="NCBI Taxonomy" id="27292"/>
    <lineage>
        <taxon>Eukaryota</taxon>
        <taxon>Fungi</taxon>
        <taxon>Dikarya</taxon>
        <taxon>Ascomycota</taxon>
        <taxon>Saccharomycotina</taxon>
        <taxon>Saccharomycetes</taxon>
        <taxon>Saccharomycetales</taxon>
        <taxon>Saccharomycetaceae</taxon>
        <taxon>Saccharomyces</taxon>
    </lineage>
</organism>
<feature type="compositionally biased region" description="Basic and acidic residues" evidence="7">
    <location>
        <begin position="243"/>
        <end position="272"/>
    </location>
</feature>
<comment type="similarity">
    <text evidence="3">Belongs to the AIM21 family.</text>
</comment>
<evidence type="ECO:0000256" key="4">
    <source>
        <dbReference type="ARBA" id="ARBA00011272"/>
    </source>
</evidence>
<dbReference type="AlphaFoldDB" id="A0A6C1DTL3"/>
<dbReference type="Proteomes" id="UP000501346">
    <property type="component" value="Chromosome ScIX"/>
</dbReference>
<feature type="region of interest" description="Disordered" evidence="7">
    <location>
        <begin position="551"/>
        <end position="580"/>
    </location>
</feature>
<evidence type="ECO:0000256" key="2">
    <source>
        <dbReference type="ARBA" id="ARBA00004134"/>
    </source>
</evidence>
<feature type="compositionally biased region" description="Basic and acidic residues" evidence="7">
    <location>
        <begin position="179"/>
        <end position="213"/>
    </location>
</feature>
<evidence type="ECO:0000256" key="7">
    <source>
        <dbReference type="SAM" id="MobiDB-lite"/>
    </source>
</evidence>
<keyword evidence="6" id="KW-0206">Cytoskeleton</keyword>
<dbReference type="GO" id="GO:0030479">
    <property type="term" value="C:actin cortical patch"/>
    <property type="evidence" value="ECO:0007669"/>
    <property type="project" value="UniProtKB-SubCell"/>
</dbReference>
<feature type="compositionally biased region" description="Basic residues" evidence="7">
    <location>
        <begin position="501"/>
        <end position="512"/>
    </location>
</feature>
<feature type="compositionally biased region" description="Basic and acidic residues" evidence="7">
    <location>
        <begin position="372"/>
        <end position="383"/>
    </location>
</feature>
<feature type="compositionally biased region" description="Basic and acidic residues" evidence="7">
    <location>
        <begin position="339"/>
        <end position="361"/>
    </location>
</feature>
<evidence type="ECO:0000313" key="8">
    <source>
        <dbReference type="EMBL" id="QID80225.1"/>
    </source>
</evidence>
<feature type="compositionally biased region" description="Polar residues" evidence="7">
    <location>
        <begin position="86"/>
        <end position="95"/>
    </location>
</feature>
<comment type="subcellular location">
    <subcellularLocation>
        <location evidence="2">Cytoplasm</location>
        <location evidence="2">Cytoskeleton</location>
        <location evidence="2">Actin patch</location>
    </subcellularLocation>
</comment>
<feature type="compositionally biased region" description="Polar residues" evidence="7">
    <location>
        <begin position="133"/>
        <end position="149"/>
    </location>
</feature>
<feature type="compositionally biased region" description="Basic and acidic residues" evidence="7">
    <location>
        <begin position="9"/>
        <end position="19"/>
    </location>
</feature>
<protein>
    <recommendedName>
        <fullName evidence="5">Altered inheritance of mitochondria protein 21</fullName>
    </recommendedName>
</protein>
<accession>A0A6C1DTL3</accession>
<evidence type="ECO:0000256" key="3">
    <source>
        <dbReference type="ARBA" id="ARBA00006466"/>
    </source>
</evidence>
<feature type="compositionally biased region" description="Basic residues" evidence="7">
    <location>
        <begin position="109"/>
        <end position="119"/>
    </location>
</feature>
<feature type="compositionally biased region" description="Basic and acidic residues" evidence="7">
    <location>
        <begin position="667"/>
        <end position="679"/>
    </location>
</feature>
<gene>
    <name evidence="8" type="primary">AIM21</name>
    <name evidence="8" type="ORF">GRS66_002539</name>
</gene>
<comment type="subunit">
    <text evidence="4">Interacts with ribosomes. Interacts with ABP1.</text>
</comment>
<feature type="compositionally biased region" description="Basic and acidic residues" evidence="7">
    <location>
        <begin position="556"/>
        <end position="576"/>
    </location>
</feature>
<keyword evidence="9" id="KW-1185">Reference proteome</keyword>
<feature type="compositionally biased region" description="Polar residues" evidence="7">
    <location>
        <begin position="414"/>
        <end position="427"/>
    </location>
</feature>
<dbReference type="EMBL" id="CP048990">
    <property type="protein sequence ID" value="QID80225.1"/>
    <property type="molecule type" value="Genomic_DNA"/>
</dbReference>
<feature type="compositionally biased region" description="Polar residues" evidence="7">
    <location>
        <begin position="603"/>
        <end position="613"/>
    </location>
</feature>
<feature type="region of interest" description="Disordered" evidence="7">
    <location>
        <begin position="593"/>
        <end position="679"/>
    </location>
</feature>
<feature type="compositionally biased region" description="Polar residues" evidence="7">
    <location>
        <begin position="164"/>
        <end position="178"/>
    </location>
</feature>
<dbReference type="InterPro" id="IPR021582">
    <property type="entry name" value="Aim21"/>
</dbReference>
<dbReference type="Pfam" id="PF11489">
    <property type="entry name" value="Aim21"/>
    <property type="match status" value="1"/>
</dbReference>
<feature type="region of interest" description="Disordered" evidence="7">
    <location>
        <begin position="1"/>
        <end position="522"/>
    </location>
</feature>
<evidence type="ECO:0000256" key="6">
    <source>
        <dbReference type="ARBA" id="ARBA00023212"/>
    </source>
</evidence>
<reference evidence="8 9" key="1">
    <citation type="journal article" date="2019" name="BMC Genomics">
        <title>Chromosome level assembly and comparative genome analysis confirm lager-brewing yeasts originated from a single hybridization.</title>
        <authorList>
            <person name="Salazar A.N."/>
            <person name="Gorter de Vries A.R."/>
            <person name="van den Broek M."/>
            <person name="Brouwers N."/>
            <person name="de la Torre Cortes P."/>
            <person name="Kuijpers N.G.A."/>
            <person name="Daran J.G."/>
            <person name="Abeel T."/>
        </authorList>
    </citation>
    <scope>NUCLEOTIDE SEQUENCE [LARGE SCALE GENOMIC DNA]</scope>
    <source>
        <strain evidence="8 9">CBS 1483</strain>
    </source>
</reference>
<evidence type="ECO:0000313" key="9">
    <source>
        <dbReference type="Proteomes" id="UP000501346"/>
    </source>
</evidence>
<feature type="compositionally biased region" description="Polar residues" evidence="7">
    <location>
        <begin position="296"/>
        <end position="323"/>
    </location>
</feature>
<proteinExistence type="inferred from homology"/>
<feature type="compositionally biased region" description="Basic and acidic residues" evidence="7">
    <location>
        <begin position="471"/>
        <end position="482"/>
    </location>
</feature>